<proteinExistence type="predicted"/>
<keyword evidence="2" id="KW-1185">Reference proteome</keyword>
<evidence type="ECO:0000313" key="2">
    <source>
        <dbReference type="Proteomes" id="UP000256388"/>
    </source>
</evidence>
<comment type="caution">
    <text evidence="1">The sequence shown here is derived from an EMBL/GenBank/DDBJ whole genome shotgun (WGS) entry which is preliminary data.</text>
</comment>
<reference evidence="1 2" key="1">
    <citation type="submission" date="2018-08" db="EMBL/GenBank/DDBJ databases">
        <title>Genomic Encyclopedia of Type Strains, Phase IV (KMG-IV): sequencing the most valuable type-strain genomes for metagenomic binning, comparative biology and taxonomic classification.</title>
        <authorList>
            <person name="Goeker M."/>
        </authorList>
    </citation>
    <scope>NUCLEOTIDE SEQUENCE [LARGE SCALE GENOMIC DNA]</scope>
    <source>
        <strain evidence="1 2">DSM 23923</strain>
    </source>
</reference>
<evidence type="ECO:0000313" key="1">
    <source>
        <dbReference type="EMBL" id="REG08752.1"/>
    </source>
</evidence>
<sequence length="62" mass="7158">MKNHPSMSTFQFHDGGPAEDAYVTCYALEASFQAQLSACFQLFNQRNDKCGHMLRRPNHPRR</sequence>
<dbReference type="Proteomes" id="UP000256388">
    <property type="component" value="Unassembled WGS sequence"/>
</dbReference>
<dbReference type="EMBL" id="QUMS01000002">
    <property type="protein sequence ID" value="REG08752.1"/>
    <property type="molecule type" value="Genomic_DNA"/>
</dbReference>
<protein>
    <submittedName>
        <fullName evidence="1">Uncharacterized protein</fullName>
    </submittedName>
</protein>
<gene>
    <name evidence="1" type="ORF">DFR64_2127</name>
</gene>
<organism evidence="1 2">
    <name type="scientific">Pelolinea submarina</name>
    <dbReference type="NCBI Taxonomy" id="913107"/>
    <lineage>
        <taxon>Bacteria</taxon>
        <taxon>Bacillati</taxon>
        <taxon>Chloroflexota</taxon>
        <taxon>Anaerolineae</taxon>
        <taxon>Anaerolineales</taxon>
        <taxon>Anaerolineaceae</taxon>
        <taxon>Pelolinea</taxon>
    </lineage>
</organism>
<name>A0A3E0ABB8_9CHLR</name>
<dbReference type="AlphaFoldDB" id="A0A3E0ABB8"/>
<accession>A0A3E0ABB8</accession>